<organism evidence="1 2">
    <name type="scientific">Gossypium aridum</name>
    <name type="common">American cotton</name>
    <name type="synonym">Erioxylum aridum</name>
    <dbReference type="NCBI Taxonomy" id="34290"/>
    <lineage>
        <taxon>Eukaryota</taxon>
        <taxon>Viridiplantae</taxon>
        <taxon>Streptophyta</taxon>
        <taxon>Embryophyta</taxon>
        <taxon>Tracheophyta</taxon>
        <taxon>Spermatophyta</taxon>
        <taxon>Magnoliopsida</taxon>
        <taxon>eudicotyledons</taxon>
        <taxon>Gunneridae</taxon>
        <taxon>Pentapetalae</taxon>
        <taxon>rosids</taxon>
        <taxon>malvids</taxon>
        <taxon>Malvales</taxon>
        <taxon>Malvaceae</taxon>
        <taxon>Malvoideae</taxon>
        <taxon>Gossypium</taxon>
    </lineage>
</organism>
<accession>A0A7J8WUZ7</accession>
<evidence type="ECO:0000313" key="2">
    <source>
        <dbReference type="Proteomes" id="UP000593577"/>
    </source>
</evidence>
<dbReference type="EMBL" id="JABFAA010000003">
    <property type="protein sequence ID" value="MBA0678865.1"/>
    <property type="molecule type" value="Genomic_DNA"/>
</dbReference>
<protein>
    <submittedName>
        <fullName evidence="1">Uncharacterized protein</fullName>
    </submittedName>
</protein>
<keyword evidence="2" id="KW-1185">Reference proteome</keyword>
<dbReference type="AlphaFoldDB" id="A0A7J8WUZ7"/>
<evidence type="ECO:0000313" key="1">
    <source>
        <dbReference type="EMBL" id="MBA0678865.1"/>
    </source>
</evidence>
<name>A0A7J8WUZ7_GOSAI</name>
<sequence>MRDRNSDWILGYNRRVENCSVYETELWGILDGVTLTQRSFHDRLSNKTNNLEFIRNIKEAFFEWVKFYFNKLHYLSITKRGILVQ</sequence>
<comment type="caution">
    <text evidence="1">The sequence shown here is derived from an EMBL/GenBank/DDBJ whole genome shotgun (WGS) entry which is preliminary data.</text>
</comment>
<gene>
    <name evidence="1" type="ORF">Goari_020184</name>
</gene>
<reference evidence="1 2" key="1">
    <citation type="journal article" date="2019" name="Genome Biol. Evol.">
        <title>Insights into the evolution of the New World diploid cottons (Gossypium, subgenus Houzingenia) based on genome sequencing.</title>
        <authorList>
            <person name="Grover C.E."/>
            <person name="Arick M.A. 2nd"/>
            <person name="Thrash A."/>
            <person name="Conover J.L."/>
            <person name="Sanders W.S."/>
            <person name="Peterson D.G."/>
            <person name="Frelichowski J.E."/>
            <person name="Scheffler J.A."/>
            <person name="Scheffler B.E."/>
            <person name="Wendel J.F."/>
        </authorList>
    </citation>
    <scope>NUCLEOTIDE SEQUENCE [LARGE SCALE GENOMIC DNA]</scope>
    <source>
        <strain evidence="1">185</strain>
        <tissue evidence="1">Leaf</tissue>
    </source>
</reference>
<dbReference type="Proteomes" id="UP000593577">
    <property type="component" value="Unassembled WGS sequence"/>
</dbReference>
<proteinExistence type="predicted"/>